<feature type="region of interest" description="Disordered" evidence="1">
    <location>
        <begin position="51"/>
        <end position="87"/>
    </location>
</feature>
<dbReference type="Proteomes" id="UP000188354">
    <property type="component" value="Chromosome LG13"/>
</dbReference>
<dbReference type="Gramene" id="OIV99182">
    <property type="protein sequence ID" value="OIV99182"/>
    <property type="gene ID" value="TanjilG_19678"/>
</dbReference>
<sequence length="87" mass="9813">MENTMLRVSKLGLIILMISTLLMSCVHSRKLEGHAYRQHLVREFNLDRMKHTRSIDSLEDNDVPPITGDRTAPAGPNPKHNKQGPSP</sequence>
<protein>
    <submittedName>
        <fullName evidence="3">Uncharacterized protein</fullName>
    </submittedName>
</protein>
<reference evidence="3 4" key="1">
    <citation type="journal article" date="2017" name="Plant Biotechnol. J.">
        <title>A comprehensive draft genome sequence for lupin (Lupinus angustifolius), an emerging health food: insights into plant-microbe interactions and legume evolution.</title>
        <authorList>
            <person name="Hane J.K."/>
            <person name="Ming Y."/>
            <person name="Kamphuis L.G."/>
            <person name="Nelson M.N."/>
            <person name="Garg G."/>
            <person name="Atkins C.A."/>
            <person name="Bayer P.E."/>
            <person name="Bravo A."/>
            <person name="Bringans S."/>
            <person name="Cannon S."/>
            <person name="Edwards D."/>
            <person name="Foley R."/>
            <person name="Gao L.L."/>
            <person name="Harrison M.J."/>
            <person name="Huang W."/>
            <person name="Hurgobin B."/>
            <person name="Li S."/>
            <person name="Liu C.W."/>
            <person name="McGrath A."/>
            <person name="Morahan G."/>
            <person name="Murray J."/>
            <person name="Weller J."/>
            <person name="Jian J."/>
            <person name="Singh K.B."/>
        </authorList>
    </citation>
    <scope>NUCLEOTIDE SEQUENCE [LARGE SCALE GENOMIC DNA]</scope>
    <source>
        <strain evidence="4">cv. Tanjil</strain>
        <tissue evidence="3">Whole plant</tissue>
    </source>
</reference>
<proteinExistence type="predicted"/>
<dbReference type="PROSITE" id="PS51257">
    <property type="entry name" value="PROKAR_LIPOPROTEIN"/>
    <property type="match status" value="1"/>
</dbReference>
<evidence type="ECO:0000256" key="1">
    <source>
        <dbReference type="SAM" id="MobiDB-lite"/>
    </source>
</evidence>
<gene>
    <name evidence="3" type="ORF">TanjilG_19678</name>
</gene>
<dbReference type="OMA" id="FFMSPHA"/>
<evidence type="ECO:0000313" key="4">
    <source>
        <dbReference type="Proteomes" id="UP000188354"/>
    </source>
</evidence>
<keyword evidence="4" id="KW-1185">Reference proteome</keyword>
<dbReference type="AlphaFoldDB" id="A0A1J7GFH0"/>
<name>A0A1J7GFH0_LUPAN</name>
<accession>A0A1J7GFH0</accession>
<evidence type="ECO:0000256" key="2">
    <source>
        <dbReference type="SAM" id="SignalP"/>
    </source>
</evidence>
<keyword evidence="2" id="KW-0732">Signal</keyword>
<dbReference type="EMBL" id="CM007373">
    <property type="protein sequence ID" value="OIV99182.1"/>
    <property type="molecule type" value="Genomic_DNA"/>
</dbReference>
<organism evidence="3 4">
    <name type="scientific">Lupinus angustifolius</name>
    <name type="common">Narrow-leaved blue lupine</name>
    <dbReference type="NCBI Taxonomy" id="3871"/>
    <lineage>
        <taxon>Eukaryota</taxon>
        <taxon>Viridiplantae</taxon>
        <taxon>Streptophyta</taxon>
        <taxon>Embryophyta</taxon>
        <taxon>Tracheophyta</taxon>
        <taxon>Spermatophyta</taxon>
        <taxon>Magnoliopsida</taxon>
        <taxon>eudicotyledons</taxon>
        <taxon>Gunneridae</taxon>
        <taxon>Pentapetalae</taxon>
        <taxon>rosids</taxon>
        <taxon>fabids</taxon>
        <taxon>Fabales</taxon>
        <taxon>Fabaceae</taxon>
        <taxon>Papilionoideae</taxon>
        <taxon>50 kb inversion clade</taxon>
        <taxon>genistoids sensu lato</taxon>
        <taxon>core genistoids</taxon>
        <taxon>Genisteae</taxon>
        <taxon>Lupinus</taxon>
    </lineage>
</organism>
<feature type="signal peptide" evidence="2">
    <location>
        <begin position="1"/>
        <end position="28"/>
    </location>
</feature>
<feature type="chain" id="PRO_5013289652" evidence="2">
    <location>
        <begin position="29"/>
        <end position="87"/>
    </location>
</feature>
<evidence type="ECO:0000313" key="3">
    <source>
        <dbReference type="EMBL" id="OIV99182.1"/>
    </source>
</evidence>